<dbReference type="PANTHER" id="PTHR42771:SF2">
    <property type="entry name" value="IRON(3+)-HYDROXAMATE IMPORT ATP-BINDING PROTEIN FHUC"/>
    <property type="match status" value="1"/>
</dbReference>
<dbReference type="InterPro" id="IPR038729">
    <property type="entry name" value="Rad50/SbcC_AAA"/>
</dbReference>
<evidence type="ECO:0000259" key="8">
    <source>
        <dbReference type="SMART" id="SM00382"/>
    </source>
</evidence>
<evidence type="ECO:0000313" key="10">
    <source>
        <dbReference type="Proteomes" id="UP001519273"/>
    </source>
</evidence>
<dbReference type="EMBL" id="JAGGKP010000009">
    <property type="protein sequence ID" value="MBP1938048.1"/>
    <property type="molecule type" value="Genomic_DNA"/>
</dbReference>
<feature type="domain" description="AAA+ ATPase" evidence="8">
    <location>
        <begin position="40"/>
        <end position="217"/>
    </location>
</feature>
<name>A0ABS4H688_9BACL</name>
<evidence type="ECO:0000256" key="4">
    <source>
        <dbReference type="ARBA" id="ARBA00022496"/>
    </source>
</evidence>
<keyword evidence="6" id="KW-0406">Ion transport</keyword>
<comment type="caution">
    <text evidence="9">The sequence shown here is derived from an EMBL/GenBank/DDBJ whole genome shotgun (WGS) entry which is preliminary data.</text>
</comment>
<keyword evidence="4" id="KW-0410">Iron transport</keyword>
<evidence type="ECO:0000256" key="3">
    <source>
        <dbReference type="ARBA" id="ARBA00022475"/>
    </source>
</evidence>
<accession>A0ABS4H688</accession>
<keyword evidence="5" id="KW-0408">Iron</keyword>
<evidence type="ECO:0000256" key="2">
    <source>
        <dbReference type="ARBA" id="ARBA00022448"/>
    </source>
</evidence>
<proteinExistence type="predicted"/>
<sequence>MLDHQLYVKRAELLHERITSYKDYPFHIPAVRYLEQLSFTRPVTFIVGENGSGKSTLLEAIAIAWGFNAEGGTLNYSFETQASHSNLHEYIRLARGVKRPKDGFFFRAESYYNVASYVDRLDEEPAGGRRVIESYGGKSLHAQSHGESFFSTFLNRFGGKGLYVMDEPEAALSPVRQLSMLKRMHELVQRDSQFIIATHSPILMAYPNAEIWQFYSDRAPELVEWEDTEHYIVTRKMMTERERMLQYLFDDEYEPSDSM</sequence>
<dbReference type="SMART" id="SM00382">
    <property type="entry name" value="AAA"/>
    <property type="match status" value="1"/>
</dbReference>
<keyword evidence="7" id="KW-0472">Membrane</keyword>
<evidence type="ECO:0000256" key="5">
    <source>
        <dbReference type="ARBA" id="ARBA00023004"/>
    </source>
</evidence>
<dbReference type="InterPro" id="IPR027417">
    <property type="entry name" value="P-loop_NTPase"/>
</dbReference>
<reference evidence="9 10" key="1">
    <citation type="submission" date="2021-03" db="EMBL/GenBank/DDBJ databases">
        <title>Genomic Encyclopedia of Type Strains, Phase IV (KMG-IV): sequencing the most valuable type-strain genomes for metagenomic binning, comparative biology and taxonomic classification.</title>
        <authorList>
            <person name="Goeker M."/>
        </authorList>
    </citation>
    <scope>NUCLEOTIDE SEQUENCE [LARGE SCALE GENOMIC DNA]</scope>
    <source>
        <strain evidence="9 10">DSM 23491</strain>
    </source>
</reference>
<dbReference type="Proteomes" id="UP001519273">
    <property type="component" value="Unassembled WGS sequence"/>
</dbReference>
<keyword evidence="3" id="KW-1003">Cell membrane</keyword>
<dbReference type="PANTHER" id="PTHR42771">
    <property type="entry name" value="IRON(3+)-HYDROXAMATE IMPORT ATP-BINDING PROTEIN FHUC"/>
    <property type="match status" value="1"/>
</dbReference>
<gene>
    <name evidence="9" type="ORF">J2Z20_002965</name>
</gene>
<dbReference type="Pfam" id="PF13476">
    <property type="entry name" value="AAA_23"/>
    <property type="match status" value="1"/>
</dbReference>
<dbReference type="Gene3D" id="3.40.50.300">
    <property type="entry name" value="P-loop containing nucleotide triphosphate hydrolases"/>
    <property type="match status" value="2"/>
</dbReference>
<evidence type="ECO:0000256" key="6">
    <source>
        <dbReference type="ARBA" id="ARBA00023065"/>
    </source>
</evidence>
<dbReference type="InterPro" id="IPR003593">
    <property type="entry name" value="AAA+_ATPase"/>
</dbReference>
<comment type="subcellular location">
    <subcellularLocation>
        <location evidence="1">Cell membrane</location>
        <topology evidence="1">Peripheral membrane protein</topology>
    </subcellularLocation>
</comment>
<dbReference type="SUPFAM" id="SSF52540">
    <property type="entry name" value="P-loop containing nucleoside triphosphate hydrolases"/>
    <property type="match status" value="1"/>
</dbReference>
<evidence type="ECO:0000256" key="7">
    <source>
        <dbReference type="ARBA" id="ARBA00023136"/>
    </source>
</evidence>
<evidence type="ECO:0000256" key="1">
    <source>
        <dbReference type="ARBA" id="ARBA00004202"/>
    </source>
</evidence>
<protein>
    <submittedName>
        <fullName evidence="9">ATPase</fullName>
    </submittedName>
</protein>
<organism evidence="9 10">
    <name type="scientific">Paenibacillus sediminis</name>
    <dbReference type="NCBI Taxonomy" id="664909"/>
    <lineage>
        <taxon>Bacteria</taxon>
        <taxon>Bacillati</taxon>
        <taxon>Bacillota</taxon>
        <taxon>Bacilli</taxon>
        <taxon>Bacillales</taxon>
        <taxon>Paenibacillaceae</taxon>
        <taxon>Paenibacillus</taxon>
    </lineage>
</organism>
<evidence type="ECO:0000313" key="9">
    <source>
        <dbReference type="EMBL" id="MBP1938048.1"/>
    </source>
</evidence>
<dbReference type="InterPro" id="IPR051535">
    <property type="entry name" value="Siderophore_ABC-ATPase"/>
</dbReference>
<keyword evidence="10" id="KW-1185">Reference proteome</keyword>
<keyword evidence="2" id="KW-0813">Transport</keyword>